<feature type="transmembrane region" description="Helical" evidence="1">
    <location>
        <begin position="137"/>
        <end position="154"/>
    </location>
</feature>
<feature type="transmembrane region" description="Helical" evidence="1">
    <location>
        <begin position="110"/>
        <end position="131"/>
    </location>
</feature>
<feature type="transmembrane region" description="Helical" evidence="1">
    <location>
        <begin position="266"/>
        <end position="284"/>
    </location>
</feature>
<feature type="transmembrane region" description="Helical" evidence="1">
    <location>
        <begin position="159"/>
        <end position="175"/>
    </location>
</feature>
<keyword evidence="4" id="KW-1185">Reference proteome</keyword>
<dbReference type="InterPro" id="IPR018677">
    <property type="entry name" value="DUF2157"/>
</dbReference>
<dbReference type="Pfam" id="PF09925">
    <property type="entry name" value="DUF2157"/>
    <property type="match status" value="1"/>
</dbReference>
<feature type="transmembrane region" description="Helical" evidence="1">
    <location>
        <begin position="321"/>
        <end position="338"/>
    </location>
</feature>
<protein>
    <submittedName>
        <fullName evidence="3">Putative membrane protein</fullName>
    </submittedName>
</protein>
<feature type="transmembrane region" description="Helical" evidence="1">
    <location>
        <begin position="47"/>
        <end position="73"/>
    </location>
</feature>
<feature type="transmembrane region" description="Helical" evidence="1">
    <location>
        <begin position="79"/>
        <end position="98"/>
    </location>
</feature>
<evidence type="ECO:0000313" key="4">
    <source>
        <dbReference type="Proteomes" id="UP000555393"/>
    </source>
</evidence>
<feature type="domain" description="DUF2157" evidence="2">
    <location>
        <begin position="21"/>
        <end position="159"/>
    </location>
</feature>
<reference evidence="3 4" key="1">
    <citation type="submission" date="2020-08" db="EMBL/GenBank/DDBJ databases">
        <title>Genomic Encyclopedia of Type Strains, Phase IV (KMG-IV): sequencing the most valuable type-strain genomes for metagenomic binning, comparative biology and taxonomic classification.</title>
        <authorList>
            <person name="Goeker M."/>
        </authorList>
    </citation>
    <scope>NUCLEOTIDE SEQUENCE [LARGE SCALE GENOMIC DNA]</scope>
    <source>
        <strain evidence="3 4">DSM 22336</strain>
    </source>
</reference>
<sequence length="384" mass="41908">MHQRKGLPLSFSMSVEKLISSWKEQGLIDNDTAGKLLSDLNSRRSGIGLGTVLATIGGLLLGAAVILLVAANWQDIPRIVRVLSVFAIIWLCYIGGVWRRLAGDAIFSKALFIVGAASFGAGIAMVGQMYHMSGDELSAILFWVAGVFIAAFLLREPVLSAFAMFLTGFYIFSAVQHDFDMLVYDKGAYIVPALLVTGAVAAYFTHSRISGHLVGIVTLGWVGLLYAELEWQSILWLLLAGGSALMLADGFGHVFLQRLTRFARPLAAYGFLGVLGAVLAFQYQDMRLNSFDEKHIVFYGIVIFALCIGSLVLCGRNNGGLRWLVYLVFSGQVLYLAFETIGTMIGTSGFFLSSGVLVLLLAVFVRRMERRLSGHDRLETEVLP</sequence>
<feature type="transmembrane region" description="Helical" evidence="1">
    <location>
        <begin position="344"/>
        <end position="365"/>
    </location>
</feature>
<keyword evidence="1" id="KW-0472">Membrane</keyword>
<organism evidence="3 4">
    <name type="scientific">Paenochrobactrum gallinarii</name>
    <dbReference type="NCBI Taxonomy" id="643673"/>
    <lineage>
        <taxon>Bacteria</taxon>
        <taxon>Pseudomonadati</taxon>
        <taxon>Pseudomonadota</taxon>
        <taxon>Alphaproteobacteria</taxon>
        <taxon>Hyphomicrobiales</taxon>
        <taxon>Brucellaceae</taxon>
        <taxon>Paenochrobactrum</taxon>
    </lineage>
</organism>
<feature type="transmembrane region" description="Helical" evidence="1">
    <location>
        <begin position="211"/>
        <end position="227"/>
    </location>
</feature>
<dbReference type="EMBL" id="JACIIU010000002">
    <property type="protein sequence ID" value="MBB6260088.1"/>
    <property type="molecule type" value="Genomic_DNA"/>
</dbReference>
<name>A0A841M1R7_9HYPH</name>
<dbReference type="AlphaFoldDB" id="A0A841M1R7"/>
<proteinExistence type="predicted"/>
<evidence type="ECO:0000259" key="2">
    <source>
        <dbReference type="Pfam" id="PF09925"/>
    </source>
</evidence>
<dbReference type="Proteomes" id="UP000555393">
    <property type="component" value="Unassembled WGS sequence"/>
</dbReference>
<gene>
    <name evidence="3" type="ORF">FHS77_000612</name>
</gene>
<feature type="transmembrane region" description="Helical" evidence="1">
    <location>
        <begin position="296"/>
        <end position="314"/>
    </location>
</feature>
<accession>A0A841M1R7</accession>
<evidence type="ECO:0000256" key="1">
    <source>
        <dbReference type="SAM" id="Phobius"/>
    </source>
</evidence>
<feature type="transmembrane region" description="Helical" evidence="1">
    <location>
        <begin position="187"/>
        <end position="204"/>
    </location>
</feature>
<keyword evidence="1" id="KW-0812">Transmembrane</keyword>
<keyword evidence="1" id="KW-1133">Transmembrane helix</keyword>
<feature type="transmembrane region" description="Helical" evidence="1">
    <location>
        <begin position="233"/>
        <end position="254"/>
    </location>
</feature>
<evidence type="ECO:0000313" key="3">
    <source>
        <dbReference type="EMBL" id="MBB6260088.1"/>
    </source>
</evidence>
<comment type="caution">
    <text evidence="3">The sequence shown here is derived from an EMBL/GenBank/DDBJ whole genome shotgun (WGS) entry which is preliminary data.</text>
</comment>